<sequence>MKDMKDSIRLVEMVNEVTEEITKYYILKCFIDNNGMNFETLSSFDHGLINVILYGIPGESGKPKLIVKDAFVRILTNEKDEIKRNRNVESIAKIFKVLKSINEVDNTPDVITIEEVVNVMKDKRKEFALLVETLLSHKECHSVTKILICLDSKDAKEICNDIKDYHMAEVLNFIEDQLIKRILMQFDSERSADVLKHLNKPEKAAGILNLLEPAKVIDILDCMDKIFSR</sequence>
<dbReference type="Gene3D" id="1.25.60.10">
    <property type="entry name" value="MgtE N-terminal domain-like"/>
    <property type="match status" value="1"/>
</dbReference>
<gene>
    <name evidence="1" type="ORF">M896_020810</name>
</gene>
<dbReference type="HOGENOM" id="CLU_1210166_0_0_1"/>
<dbReference type="VEuPathDB" id="MicrosporidiaDB:M896_020810"/>
<reference evidence="1 2" key="1">
    <citation type="journal article" date="2014" name="MBio">
        <title>The Ordospora colligata genome; evolution of extreme reduction in microsporidia and host-to-parasite horizontal gene transfer.</title>
        <authorList>
            <person name="Pombert J.-F."/>
            <person name="Haag K.L."/>
            <person name="Beidas S."/>
            <person name="Ebert D."/>
            <person name="Keeling P.J."/>
        </authorList>
    </citation>
    <scope>NUCLEOTIDE SEQUENCE [LARGE SCALE GENOMIC DNA]</scope>
    <source>
        <strain evidence="1 2">OC4</strain>
    </source>
</reference>
<proteinExistence type="predicted"/>
<organism evidence="1 2">
    <name type="scientific">Ordospora colligata OC4</name>
    <dbReference type="NCBI Taxonomy" id="1354746"/>
    <lineage>
        <taxon>Eukaryota</taxon>
        <taxon>Fungi</taxon>
        <taxon>Fungi incertae sedis</taxon>
        <taxon>Microsporidia</taxon>
        <taxon>Ordosporidae</taxon>
        <taxon>Ordospora</taxon>
    </lineage>
</organism>
<evidence type="ECO:0000313" key="1">
    <source>
        <dbReference type="EMBL" id="KHN70245.1"/>
    </source>
</evidence>
<comment type="caution">
    <text evidence="1">The sequence shown here is derived from an EMBL/GenBank/DDBJ whole genome shotgun (WGS) entry which is preliminary data.</text>
</comment>
<dbReference type="InParanoid" id="A0A0B2UMU0"/>
<accession>A0A0B2UMU0</accession>
<dbReference type="SUPFAM" id="SSF158791">
    <property type="entry name" value="MgtE N-terminal domain-like"/>
    <property type="match status" value="1"/>
</dbReference>
<dbReference type="RefSeq" id="XP_014564287.1">
    <property type="nucleotide sequence ID" value="XM_014708801.1"/>
</dbReference>
<dbReference type="EMBL" id="JOKQ01000002">
    <property type="protein sequence ID" value="KHN70245.1"/>
    <property type="molecule type" value="Genomic_DNA"/>
</dbReference>
<dbReference type="AlphaFoldDB" id="A0A0B2UMU0"/>
<dbReference type="GeneID" id="26261176"/>
<name>A0A0B2UMU0_9MICR</name>
<dbReference type="InterPro" id="IPR038076">
    <property type="entry name" value="MgtE_N_sf"/>
</dbReference>
<keyword evidence="2" id="KW-1185">Reference proteome</keyword>
<protein>
    <submittedName>
        <fullName evidence="1">Uncharacterized protein</fullName>
    </submittedName>
</protein>
<evidence type="ECO:0000313" key="2">
    <source>
        <dbReference type="Proteomes" id="UP000031056"/>
    </source>
</evidence>
<dbReference type="Proteomes" id="UP000031056">
    <property type="component" value="Unassembled WGS sequence"/>
</dbReference>